<evidence type="ECO:0000313" key="2">
    <source>
        <dbReference type="EnsemblPlants" id="OBART02G03470.1"/>
    </source>
</evidence>
<dbReference type="PaxDb" id="65489-OBART02G03470.1"/>
<dbReference type="STRING" id="65489.A0A0D3F0K7"/>
<feature type="compositionally biased region" description="Basic residues" evidence="1">
    <location>
        <begin position="18"/>
        <end position="32"/>
    </location>
</feature>
<feature type="region of interest" description="Disordered" evidence="1">
    <location>
        <begin position="84"/>
        <end position="109"/>
    </location>
</feature>
<name>A0A0D3F0K7_9ORYZ</name>
<feature type="region of interest" description="Disordered" evidence="1">
    <location>
        <begin position="1"/>
        <end position="39"/>
    </location>
</feature>
<reference evidence="2" key="2">
    <citation type="submission" date="2015-03" db="UniProtKB">
        <authorList>
            <consortium name="EnsemblPlants"/>
        </authorList>
    </citation>
    <scope>IDENTIFICATION</scope>
</reference>
<dbReference type="Gramene" id="OBART02G03470.1">
    <property type="protein sequence ID" value="OBART02G03470.1"/>
    <property type="gene ID" value="OBART02G03470"/>
</dbReference>
<protein>
    <submittedName>
        <fullName evidence="2">Uncharacterized protein</fullName>
    </submittedName>
</protein>
<dbReference type="HOGENOM" id="CLU_2187968_0_0_1"/>
<proteinExistence type="predicted"/>
<keyword evidence="3" id="KW-1185">Reference proteome</keyword>
<accession>A0A0D3F0K7</accession>
<dbReference type="AlphaFoldDB" id="A0A0D3F0K7"/>
<dbReference type="Proteomes" id="UP000026960">
    <property type="component" value="Chromosome 2"/>
</dbReference>
<evidence type="ECO:0000313" key="3">
    <source>
        <dbReference type="Proteomes" id="UP000026960"/>
    </source>
</evidence>
<dbReference type="EnsemblPlants" id="OBART02G03470.1">
    <property type="protein sequence ID" value="OBART02G03470.1"/>
    <property type="gene ID" value="OBART02G03470"/>
</dbReference>
<evidence type="ECO:0000256" key="1">
    <source>
        <dbReference type="SAM" id="MobiDB-lite"/>
    </source>
</evidence>
<feature type="compositionally biased region" description="Gly residues" evidence="1">
    <location>
        <begin position="88"/>
        <end position="97"/>
    </location>
</feature>
<reference evidence="2" key="1">
    <citation type="journal article" date="2009" name="Rice">
        <title>De Novo Next Generation Sequencing of Plant Genomes.</title>
        <authorList>
            <person name="Rounsley S."/>
            <person name="Marri P.R."/>
            <person name="Yu Y."/>
            <person name="He R."/>
            <person name="Sisneros N."/>
            <person name="Goicoechea J.L."/>
            <person name="Lee S.J."/>
            <person name="Angelova A."/>
            <person name="Kudrna D."/>
            <person name="Luo M."/>
            <person name="Affourtit J."/>
            <person name="Desany B."/>
            <person name="Knight J."/>
            <person name="Niazi F."/>
            <person name="Egholm M."/>
            <person name="Wing R.A."/>
        </authorList>
    </citation>
    <scope>NUCLEOTIDE SEQUENCE [LARGE SCALE GENOMIC DNA]</scope>
    <source>
        <strain evidence="2">cv. IRGC 105608</strain>
    </source>
</reference>
<organism evidence="2">
    <name type="scientific">Oryza barthii</name>
    <dbReference type="NCBI Taxonomy" id="65489"/>
    <lineage>
        <taxon>Eukaryota</taxon>
        <taxon>Viridiplantae</taxon>
        <taxon>Streptophyta</taxon>
        <taxon>Embryophyta</taxon>
        <taxon>Tracheophyta</taxon>
        <taxon>Spermatophyta</taxon>
        <taxon>Magnoliopsida</taxon>
        <taxon>Liliopsida</taxon>
        <taxon>Poales</taxon>
        <taxon>Poaceae</taxon>
        <taxon>BOP clade</taxon>
        <taxon>Oryzoideae</taxon>
        <taxon>Oryzeae</taxon>
        <taxon>Oryzinae</taxon>
        <taxon>Oryza</taxon>
    </lineage>
</organism>
<sequence>MYIVLRPSPPPPATAPSRTRRRRWRRRTRQGGRPHLQEVNIGEHALLRLMVMGKKSLPDPAAKRSSPYLGLRRARHHHINHVKDALKQGGGGGGTMGLGALENRLVSTR</sequence>